<dbReference type="Proteomes" id="UP000663845">
    <property type="component" value="Unassembled WGS sequence"/>
</dbReference>
<feature type="coiled-coil region" evidence="1">
    <location>
        <begin position="205"/>
        <end position="275"/>
    </location>
</feature>
<feature type="region of interest" description="Disordered" evidence="2">
    <location>
        <begin position="177"/>
        <end position="200"/>
    </location>
</feature>
<dbReference type="EMBL" id="CAJNOG010000232">
    <property type="protein sequence ID" value="CAF1100152.1"/>
    <property type="molecule type" value="Genomic_DNA"/>
</dbReference>
<proteinExistence type="predicted"/>
<dbReference type="PANTHER" id="PTHR22091:SF1">
    <property type="entry name" value="COILED-COIL DOMAIN-CONTAINING PROTEIN 77"/>
    <property type="match status" value="1"/>
</dbReference>
<dbReference type="AlphaFoldDB" id="A0A814NY77"/>
<evidence type="ECO:0000256" key="1">
    <source>
        <dbReference type="SAM" id="Coils"/>
    </source>
</evidence>
<sequence>MPRTTSETNNNNTNSHPGSATKPTKKVTIKNGSGIPTIEERLGYLRPSRELLEFYRRKISQYDNERDDMIQKLERCKVAYEEKHKLEWEIRKRESEIVELQKAISDLQIYLFQEREQVLRLYAENDRLKIQELQDRKKINRLLNLCGVSEEEITYFVKEPPGIGIVPQKVSAVVVNEQRPSSSSSHLKDRVEKKSSNVSPQIRDNETLSLQIEALQAQLEEQTKLAKEQIESLLEDRRVRIEEYDVQRKRDEERLKQSQEKIVQMQNLLHESTKDVIESKFDMRNAEKQWLNEKDHLLQELDKTAAHEQRKEDEIIFLNTSNHIQNTSSAASLLLQENAYFEEERKKFEDEIHSLEQQHVQTHKLAEMYRNQVLSLEEQLCKIREEGDVTREIYKDRSEKIGQRLSLSNERFKELERRRNMEIEGFKTDIKMLRQKLKYVEKQLFRVTVGLTGNSDEIEVLQHVKETAVRSKEMQGELNHLKAKIYHLENDVRHL</sequence>
<accession>A0A814NY77</accession>
<dbReference type="PANTHER" id="PTHR22091">
    <property type="entry name" value="COILED-COIL DOMAIN-CONTAINING PROTEIN 77"/>
    <property type="match status" value="1"/>
</dbReference>
<reference evidence="3" key="1">
    <citation type="submission" date="2021-02" db="EMBL/GenBank/DDBJ databases">
        <authorList>
            <person name="Nowell W R."/>
        </authorList>
    </citation>
    <scope>NUCLEOTIDE SEQUENCE</scope>
</reference>
<gene>
    <name evidence="3" type="ORF">JYZ213_LOCUS21337</name>
</gene>
<evidence type="ECO:0008006" key="5">
    <source>
        <dbReference type="Google" id="ProtNLM"/>
    </source>
</evidence>
<comment type="caution">
    <text evidence="3">The sequence shown here is derived from an EMBL/GenBank/DDBJ whole genome shotgun (WGS) entry which is preliminary data.</text>
</comment>
<dbReference type="GO" id="GO:0005813">
    <property type="term" value="C:centrosome"/>
    <property type="evidence" value="ECO:0007669"/>
    <property type="project" value="TreeGrafter"/>
</dbReference>
<feature type="compositionally biased region" description="Basic and acidic residues" evidence="2">
    <location>
        <begin position="186"/>
        <end position="195"/>
    </location>
</feature>
<evidence type="ECO:0000313" key="3">
    <source>
        <dbReference type="EMBL" id="CAF1100152.1"/>
    </source>
</evidence>
<keyword evidence="1" id="KW-0175">Coiled coil</keyword>
<feature type="region of interest" description="Disordered" evidence="2">
    <location>
        <begin position="1"/>
        <end position="32"/>
    </location>
</feature>
<organism evidence="3 4">
    <name type="scientific">Adineta steineri</name>
    <dbReference type="NCBI Taxonomy" id="433720"/>
    <lineage>
        <taxon>Eukaryota</taxon>
        <taxon>Metazoa</taxon>
        <taxon>Spiralia</taxon>
        <taxon>Gnathifera</taxon>
        <taxon>Rotifera</taxon>
        <taxon>Eurotatoria</taxon>
        <taxon>Bdelloidea</taxon>
        <taxon>Adinetida</taxon>
        <taxon>Adinetidae</taxon>
        <taxon>Adineta</taxon>
    </lineage>
</organism>
<feature type="coiled-coil region" evidence="1">
    <location>
        <begin position="52"/>
        <end position="103"/>
    </location>
</feature>
<protein>
    <recommendedName>
        <fullName evidence="5">Coiled-coil domain-containing protein 77</fullName>
    </recommendedName>
</protein>
<dbReference type="InterPro" id="IPR037696">
    <property type="entry name" value="CCDC77"/>
</dbReference>
<evidence type="ECO:0000313" key="4">
    <source>
        <dbReference type="Proteomes" id="UP000663845"/>
    </source>
</evidence>
<name>A0A814NY77_9BILA</name>
<feature type="compositionally biased region" description="Low complexity" evidence="2">
    <location>
        <begin position="1"/>
        <end position="15"/>
    </location>
</feature>
<evidence type="ECO:0000256" key="2">
    <source>
        <dbReference type="SAM" id="MobiDB-lite"/>
    </source>
</evidence>